<evidence type="ECO:0000259" key="2">
    <source>
        <dbReference type="Pfam" id="PF12728"/>
    </source>
</evidence>
<name>A0A917XHW7_9ACTN</name>
<comment type="caution">
    <text evidence="3">The sequence shown here is derived from an EMBL/GenBank/DDBJ whole genome shotgun (WGS) entry which is preliminary data.</text>
</comment>
<dbReference type="AlphaFoldDB" id="A0A917XHW7"/>
<evidence type="ECO:0000313" key="3">
    <source>
        <dbReference type="EMBL" id="GGN25933.1"/>
    </source>
</evidence>
<gene>
    <name evidence="3" type="ORF">GCM10011578_060230</name>
</gene>
<evidence type="ECO:0000313" key="4">
    <source>
        <dbReference type="Proteomes" id="UP000653411"/>
    </source>
</evidence>
<reference evidence="3" key="1">
    <citation type="journal article" date="2014" name="Int. J. Syst. Evol. Microbiol.">
        <title>Complete genome sequence of Corynebacterium casei LMG S-19264T (=DSM 44701T), isolated from a smear-ripened cheese.</title>
        <authorList>
            <consortium name="US DOE Joint Genome Institute (JGI-PGF)"/>
            <person name="Walter F."/>
            <person name="Albersmeier A."/>
            <person name="Kalinowski J."/>
            <person name="Ruckert C."/>
        </authorList>
    </citation>
    <scope>NUCLEOTIDE SEQUENCE</scope>
    <source>
        <strain evidence="3">CGMCC 4.7110</strain>
    </source>
</reference>
<protein>
    <recommendedName>
        <fullName evidence="2">Helix-turn-helix domain-containing protein</fullName>
    </recommendedName>
</protein>
<organism evidence="3 4">
    <name type="scientific">Streptomyces fuscichromogenes</name>
    <dbReference type="NCBI Taxonomy" id="1324013"/>
    <lineage>
        <taxon>Bacteria</taxon>
        <taxon>Bacillati</taxon>
        <taxon>Actinomycetota</taxon>
        <taxon>Actinomycetes</taxon>
        <taxon>Kitasatosporales</taxon>
        <taxon>Streptomycetaceae</taxon>
        <taxon>Streptomyces</taxon>
    </lineage>
</organism>
<proteinExistence type="predicted"/>
<sequence length="132" mass="14641">MLPRRTICCSFCPSWSVSLRTRTGSATAPPAVGSDVTTHPTATITKPANLSGQSTSRRLALADVAAEPRALPARYLTPEDLVEMFELPSIETVYQWRRKRTGPRGFRVSRHLRFDPADVRSWVDSQREGAAD</sequence>
<evidence type="ECO:0000256" key="1">
    <source>
        <dbReference type="SAM" id="MobiDB-lite"/>
    </source>
</evidence>
<dbReference type="EMBL" id="BMML01000015">
    <property type="protein sequence ID" value="GGN25933.1"/>
    <property type="molecule type" value="Genomic_DNA"/>
</dbReference>
<feature type="domain" description="Helix-turn-helix" evidence="2">
    <location>
        <begin position="75"/>
        <end position="127"/>
    </location>
</feature>
<accession>A0A917XHW7</accession>
<keyword evidence="4" id="KW-1185">Reference proteome</keyword>
<reference evidence="3" key="2">
    <citation type="submission" date="2020-09" db="EMBL/GenBank/DDBJ databases">
        <authorList>
            <person name="Sun Q."/>
            <person name="Zhou Y."/>
        </authorList>
    </citation>
    <scope>NUCLEOTIDE SEQUENCE</scope>
    <source>
        <strain evidence="3">CGMCC 4.7110</strain>
    </source>
</reference>
<dbReference type="Proteomes" id="UP000653411">
    <property type="component" value="Unassembled WGS sequence"/>
</dbReference>
<dbReference type="InterPro" id="IPR041657">
    <property type="entry name" value="HTH_17"/>
</dbReference>
<dbReference type="Pfam" id="PF12728">
    <property type="entry name" value="HTH_17"/>
    <property type="match status" value="1"/>
</dbReference>
<feature type="region of interest" description="Disordered" evidence="1">
    <location>
        <begin position="26"/>
        <end position="51"/>
    </location>
</feature>
<feature type="compositionally biased region" description="Polar residues" evidence="1">
    <location>
        <begin position="35"/>
        <end position="51"/>
    </location>
</feature>